<evidence type="ECO:0000313" key="5">
    <source>
        <dbReference type="Proteomes" id="UP000018144"/>
    </source>
</evidence>
<dbReference type="SMART" id="SM00248">
    <property type="entry name" value="ANK"/>
    <property type="match status" value="8"/>
</dbReference>
<feature type="repeat" description="ANK" evidence="3">
    <location>
        <begin position="280"/>
        <end position="312"/>
    </location>
</feature>
<evidence type="ECO:0000256" key="1">
    <source>
        <dbReference type="ARBA" id="ARBA00022737"/>
    </source>
</evidence>
<dbReference type="STRING" id="1076935.U4LD82"/>
<dbReference type="AlphaFoldDB" id="U4LD82"/>
<reference evidence="4 5" key="1">
    <citation type="journal article" date="2013" name="PLoS Genet.">
        <title>The genome and development-dependent transcriptomes of Pyronema confluens: a window into fungal evolution.</title>
        <authorList>
            <person name="Traeger S."/>
            <person name="Altegoer F."/>
            <person name="Freitag M."/>
            <person name="Gabaldon T."/>
            <person name="Kempken F."/>
            <person name="Kumar A."/>
            <person name="Marcet-Houben M."/>
            <person name="Poggeler S."/>
            <person name="Stajich J.E."/>
            <person name="Nowrousian M."/>
        </authorList>
    </citation>
    <scope>NUCLEOTIDE SEQUENCE [LARGE SCALE GENOMIC DNA]</scope>
    <source>
        <strain evidence="5">CBS 100304</strain>
        <tissue evidence="4">Vegetative mycelium</tissue>
    </source>
</reference>
<feature type="repeat" description="ANK" evidence="3">
    <location>
        <begin position="313"/>
        <end position="345"/>
    </location>
</feature>
<dbReference type="OrthoDB" id="366390at2759"/>
<dbReference type="PANTHER" id="PTHR24198:SF165">
    <property type="entry name" value="ANKYRIN REPEAT-CONTAINING PROTEIN-RELATED"/>
    <property type="match status" value="1"/>
</dbReference>
<dbReference type="Pfam" id="PF12796">
    <property type="entry name" value="Ank_2"/>
    <property type="match status" value="2"/>
</dbReference>
<keyword evidence="5" id="KW-1185">Reference proteome</keyword>
<dbReference type="Proteomes" id="UP000018144">
    <property type="component" value="Unassembled WGS sequence"/>
</dbReference>
<dbReference type="InterPro" id="IPR002110">
    <property type="entry name" value="Ankyrin_rpt"/>
</dbReference>
<dbReference type="PANTHER" id="PTHR24198">
    <property type="entry name" value="ANKYRIN REPEAT AND PROTEIN KINASE DOMAIN-CONTAINING PROTEIN"/>
    <property type="match status" value="1"/>
</dbReference>
<dbReference type="eggNOG" id="KOG0504">
    <property type="taxonomic scope" value="Eukaryota"/>
</dbReference>
<proteinExistence type="predicted"/>
<dbReference type="PROSITE" id="PS50297">
    <property type="entry name" value="ANK_REP_REGION"/>
    <property type="match status" value="2"/>
</dbReference>
<evidence type="ECO:0000256" key="2">
    <source>
        <dbReference type="ARBA" id="ARBA00023043"/>
    </source>
</evidence>
<dbReference type="PROSITE" id="PS50088">
    <property type="entry name" value="ANK_REPEAT"/>
    <property type="match status" value="2"/>
</dbReference>
<dbReference type="Gene3D" id="1.25.40.20">
    <property type="entry name" value="Ankyrin repeat-containing domain"/>
    <property type="match status" value="2"/>
</dbReference>
<evidence type="ECO:0000256" key="3">
    <source>
        <dbReference type="PROSITE-ProRule" id="PRU00023"/>
    </source>
</evidence>
<gene>
    <name evidence="4" type="ORF">PCON_08105</name>
</gene>
<dbReference type="EMBL" id="HF935418">
    <property type="protein sequence ID" value="CCX30079.1"/>
    <property type="molecule type" value="Genomic_DNA"/>
</dbReference>
<accession>U4LD82</accession>
<dbReference type="InterPro" id="IPR036770">
    <property type="entry name" value="Ankyrin_rpt-contain_sf"/>
</dbReference>
<protein>
    <submittedName>
        <fullName evidence="4">Similar to Inversin acc. no. O89019</fullName>
    </submittedName>
</protein>
<sequence length="356" mass="39364">MNCERSVPRLAEYFSKYFEGKKRGLGFDYSHIHLSTSFGLDNVLRRVIEYYESHINTRDVNGRTPLLIATGRNCTTRTPLSYSTIEDKMEALRLLLAQSHVDLNSKNSEGMTALAYVIKRKRGNYKALKLLLKYDDVVVNSQDNSGETPRLWTVKYGDIEAVELLLAREDISASMGDTPRYHAPLYDASEASNLDIIKLLLEHSGVNVLNSTGRSSLSYFAEHGNPEAIKFILGQRSIVTDSKDSSGEIPLSWAAQGGHTTAVKFLLDECGADVQSKHIFGRTPLSAATERGHTAVIEFLFERGAEAYTPDNEGSTPLSWGAGRGQTEAIKLLMKHDIQLDSKDIYGGTPLLKGAT</sequence>
<evidence type="ECO:0000313" key="4">
    <source>
        <dbReference type="EMBL" id="CCX30079.1"/>
    </source>
</evidence>
<dbReference type="Pfam" id="PF13637">
    <property type="entry name" value="Ank_4"/>
    <property type="match status" value="1"/>
</dbReference>
<dbReference type="SUPFAM" id="SSF48403">
    <property type="entry name" value="Ankyrin repeat"/>
    <property type="match status" value="1"/>
</dbReference>
<keyword evidence="1" id="KW-0677">Repeat</keyword>
<name>U4LD82_PYROM</name>
<keyword evidence="2 3" id="KW-0040">ANK repeat</keyword>
<organism evidence="4 5">
    <name type="scientific">Pyronema omphalodes (strain CBS 100304)</name>
    <name type="common">Pyronema confluens</name>
    <dbReference type="NCBI Taxonomy" id="1076935"/>
    <lineage>
        <taxon>Eukaryota</taxon>
        <taxon>Fungi</taxon>
        <taxon>Dikarya</taxon>
        <taxon>Ascomycota</taxon>
        <taxon>Pezizomycotina</taxon>
        <taxon>Pezizomycetes</taxon>
        <taxon>Pezizales</taxon>
        <taxon>Pyronemataceae</taxon>
        <taxon>Pyronema</taxon>
    </lineage>
</organism>